<dbReference type="OrthoDB" id="490302at2"/>
<evidence type="ECO:0000313" key="2">
    <source>
        <dbReference type="Proteomes" id="UP000076925"/>
    </source>
</evidence>
<sequence>MKQVIRQIKERSMIVLESKGIKYHMWRIDDLEDNKLRDNSLRIEDPDFWFYHSLFRSQHGKEDELNLAEFFVVLESIFGESSDYFDKWKGSFSFPLLLVVEKKTGSFFYLMQISDHRGSVYFRLNKIVENGVEDNENNKVYKPFEEEFSRIEINYFLSYFYGYLIGYFEVFKRITLTQPFLNRIDSNLIFYGYKDNDYFEEDCYTPEEYQAGIQSFEGKYSKVLKQKNVNTLLQNIMNKSVEIT</sequence>
<proteinExistence type="predicted"/>
<name>A0A139XCC8_9CYAN</name>
<gene>
    <name evidence="1" type="ORF">WA1_20485</name>
</gene>
<dbReference type="Proteomes" id="UP000076925">
    <property type="component" value="Unassembled WGS sequence"/>
</dbReference>
<protein>
    <submittedName>
        <fullName evidence="1">Uncharacterized protein</fullName>
    </submittedName>
</protein>
<dbReference type="STRING" id="128403.WA1_20485"/>
<comment type="caution">
    <text evidence="1">The sequence shown here is derived from an EMBL/GenBank/DDBJ whole genome shotgun (WGS) entry which is preliminary data.</text>
</comment>
<evidence type="ECO:0000313" key="1">
    <source>
        <dbReference type="EMBL" id="KYC42350.1"/>
    </source>
</evidence>
<dbReference type="AlphaFoldDB" id="A0A139XCC8"/>
<dbReference type="RefSeq" id="WP_017741677.1">
    <property type="nucleotide sequence ID" value="NZ_KQ976354.1"/>
</dbReference>
<reference evidence="1 2" key="1">
    <citation type="journal article" date="2013" name="Genome Biol. Evol.">
        <title>Genomes of Stigonematalean cyanobacteria (subsection V) and the evolution of oxygenic photosynthesis from prokaryotes to plastids.</title>
        <authorList>
            <person name="Dagan T."/>
            <person name="Roettger M."/>
            <person name="Stucken K."/>
            <person name="Landan G."/>
            <person name="Koch R."/>
            <person name="Major P."/>
            <person name="Gould S.B."/>
            <person name="Goremykin V.V."/>
            <person name="Rippka R."/>
            <person name="Tandeau de Marsac N."/>
            <person name="Gugger M."/>
            <person name="Lockhart P.J."/>
            <person name="Allen J.F."/>
            <person name="Brune I."/>
            <person name="Maus I."/>
            <person name="Puhler A."/>
            <person name="Martin W.F."/>
        </authorList>
    </citation>
    <scope>NUCLEOTIDE SEQUENCE [LARGE SCALE GENOMIC DNA]</scope>
    <source>
        <strain evidence="1 2">PCC 7110</strain>
    </source>
</reference>
<accession>A0A139XCC8</accession>
<dbReference type="EMBL" id="ANNX02000020">
    <property type="protein sequence ID" value="KYC42350.1"/>
    <property type="molecule type" value="Genomic_DNA"/>
</dbReference>
<organism evidence="1 2">
    <name type="scientific">Scytonema hofmannii PCC 7110</name>
    <dbReference type="NCBI Taxonomy" id="128403"/>
    <lineage>
        <taxon>Bacteria</taxon>
        <taxon>Bacillati</taxon>
        <taxon>Cyanobacteriota</taxon>
        <taxon>Cyanophyceae</taxon>
        <taxon>Nostocales</taxon>
        <taxon>Scytonemataceae</taxon>
        <taxon>Scytonema</taxon>
    </lineage>
</organism>
<keyword evidence="2" id="KW-1185">Reference proteome</keyword>